<dbReference type="GO" id="GO:0022857">
    <property type="term" value="F:transmembrane transporter activity"/>
    <property type="evidence" value="ECO:0007669"/>
    <property type="project" value="UniProtKB-UniRule"/>
</dbReference>
<feature type="transmembrane region" description="Helical" evidence="2">
    <location>
        <begin position="89"/>
        <end position="109"/>
    </location>
</feature>
<comment type="function">
    <text evidence="1">Part of the tripartite ATP-independent periplasmic (TRAP) transport system.</text>
</comment>
<keyword evidence="1" id="KW-0997">Cell inner membrane</keyword>
<keyword evidence="1" id="KW-0813">Transport</keyword>
<comment type="subcellular location">
    <subcellularLocation>
        <location evidence="1">Cell inner membrane</location>
        <topology evidence="1">Multi-pass membrane protein</topology>
    </subcellularLocation>
</comment>
<evidence type="ECO:0000313" key="5">
    <source>
        <dbReference type="Proteomes" id="UP000031666"/>
    </source>
</evidence>
<dbReference type="PANTHER" id="PTHR43849:SF2">
    <property type="entry name" value="BLL3936 PROTEIN"/>
    <property type="match status" value="1"/>
</dbReference>
<evidence type="ECO:0000313" key="4">
    <source>
        <dbReference type="EMBL" id="GAM76149.1"/>
    </source>
</evidence>
<protein>
    <submittedName>
        <fullName evidence="4">TRAP-type transport system</fullName>
    </submittedName>
</protein>
<dbReference type="InterPro" id="IPR010656">
    <property type="entry name" value="DctM"/>
</dbReference>
<comment type="caution">
    <text evidence="4">The sequence shown here is derived from an EMBL/GenBank/DDBJ whole genome shotgun (WGS) entry which is preliminary data.</text>
</comment>
<dbReference type="PANTHER" id="PTHR43849">
    <property type="entry name" value="BLL3936 PROTEIN"/>
    <property type="match status" value="1"/>
</dbReference>
<proteinExistence type="predicted"/>
<dbReference type="Proteomes" id="UP000031666">
    <property type="component" value="Unassembled WGS sequence"/>
</dbReference>
<feature type="transmembrane region" description="Helical" evidence="2">
    <location>
        <begin position="48"/>
        <end position="68"/>
    </location>
</feature>
<dbReference type="EMBL" id="BBSC01000005">
    <property type="protein sequence ID" value="GAM76149.1"/>
    <property type="molecule type" value="Genomic_DNA"/>
</dbReference>
<evidence type="ECO:0000256" key="1">
    <source>
        <dbReference type="RuleBase" id="RU369079"/>
    </source>
</evidence>
<keyword evidence="2" id="KW-0472">Membrane</keyword>
<keyword evidence="1" id="KW-1003">Cell membrane</keyword>
<keyword evidence="2" id="KW-0812">Transmembrane</keyword>
<gene>
    <name evidence="4" type="ORF">JCM19241_447</name>
</gene>
<reference evidence="4 5" key="2">
    <citation type="submission" date="2015-01" db="EMBL/GenBank/DDBJ databases">
        <authorList>
            <consortium name="NBRP consortium"/>
            <person name="Sawabe T."/>
            <person name="Meirelles P."/>
            <person name="Feng G."/>
            <person name="Sayaka M."/>
            <person name="Hattori M."/>
            <person name="Ohkuma M."/>
        </authorList>
    </citation>
    <scope>NUCLEOTIDE SEQUENCE [LARGE SCALE GENOMIC DNA]</scope>
    <source>
        <strain evidence="5">JCM 19241</strain>
    </source>
</reference>
<sequence>MFPILVGLALAYAYLGEYISGVMGHRGFDIFYLTEVIYLSDRGMWGMLVNIASTTLASFILFGSFLLHTGAGQTFLDMSSRISGSSVGGAAKIATIASAYLAQSVVALWRT</sequence>
<feature type="domain" description="TRAP C4-dicarboxylate transport system permease DctM subunit" evidence="3">
    <location>
        <begin position="18"/>
        <end position="102"/>
    </location>
</feature>
<reference evidence="4 5" key="1">
    <citation type="submission" date="2015-01" db="EMBL/GenBank/DDBJ databases">
        <title>Vibrio sp. C94 JCM 19241 whole genome shotgun sequence.</title>
        <authorList>
            <person name="Sawabe T."/>
            <person name="Meirelles P."/>
            <person name="Feng G."/>
            <person name="Sayaka M."/>
            <person name="Hattori M."/>
            <person name="Ohkuma M."/>
        </authorList>
    </citation>
    <scope>NUCLEOTIDE SEQUENCE [LARGE SCALE GENOMIC DNA]</scope>
    <source>
        <strain evidence="5">JCM 19241</strain>
    </source>
</reference>
<evidence type="ECO:0000259" key="3">
    <source>
        <dbReference type="Pfam" id="PF06808"/>
    </source>
</evidence>
<evidence type="ECO:0000256" key="2">
    <source>
        <dbReference type="SAM" id="Phobius"/>
    </source>
</evidence>
<dbReference type="AlphaFoldDB" id="A0A0B8QP27"/>
<dbReference type="Pfam" id="PF06808">
    <property type="entry name" value="DctM"/>
    <property type="match status" value="1"/>
</dbReference>
<keyword evidence="2" id="KW-1133">Transmembrane helix</keyword>
<dbReference type="STRING" id="1481914.JCM19241_447"/>
<accession>A0A0B8QP27</accession>
<organism evidence="4 5">
    <name type="scientific">Vibrio ishigakensis</name>
    <dbReference type="NCBI Taxonomy" id="1481914"/>
    <lineage>
        <taxon>Bacteria</taxon>
        <taxon>Pseudomonadati</taxon>
        <taxon>Pseudomonadota</taxon>
        <taxon>Gammaproteobacteria</taxon>
        <taxon>Vibrionales</taxon>
        <taxon>Vibrionaceae</taxon>
        <taxon>Vibrio</taxon>
    </lineage>
</organism>
<dbReference type="GO" id="GO:0005886">
    <property type="term" value="C:plasma membrane"/>
    <property type="evidence" value="ECO:0007669"/>
    <property type="project" value="UniProtKB-SubCell"/>
</dbReference>
<name>A0A0B8QP27_9VIBR</name>